<comment type="caution">
    <text evidence="2">The sequence shown here is derived from an EMBL/GenBank/DDBJ whole genome shotgun (WGS) entry which is preliminary data.</text>
</comment>
<protein>
    <submittedName>
        <fullName evidence="2">Uncharacterized protein</fullName>
    </submittedName>
</protein>
<reference evidence="3" key="1">
    <citation type="journal article" date="2019" name="Int. J. Syst. Evol. Microbiol.">
        <title>The Global Catalogue of Microorganisms (GCM) 10K type strain sequencing project: providing services to taxonomists for standard genome sequencing and annotation.</title>
        <authorList>
            <consortium name="The Broad Institute Genomics Platform"/>
            <consortium name="The Broad Institute Genome Sequencing Center for Infectious Disease"/>
            <person name="Wu L."/>
            <person name="Ma J."/>
        </authorList>
    </citation>
    <scope>NUCLEOTIDE SEQUENCE [LARGE SCALE GENOMIC DNA]</scope>
    <source>
        <strain evidence="3">CGMCC 1.15399</strain>
    </source>
</reference>
<dbReference type="RefSeq" id="WP_219539891.1">
    <property type="nucleotide sequence ID" value="NZ_JAHKRM010000086.1"/>
</dbReference>
<dbReference type="Proteomes" id="UP001597097">
    <property type="component" value="Unassembled WGS sequence"/>
</dbReference>
<gene>
    <name evidence="2" type="ORF">ACFSJ0_29320</name>
</gene>
<organism evidence="2 3">
    <name type="scientific">Nonomuraea guangzhouensis</name>
    <dbReference type="NCBI Taxonomy" id="1291555"/>
    <lineage>
        <taxon>Bacteria</taxon>
        <taxon>Bacillati</taxon>
        <taxon>Actinomycetota</taxon>
        <taxon>Actinomycetes</taxon>
        <taxon>Streptosporangiales</taxon>
        <taxon>Streptosporangiaceae</taxon>
        <taxon>Nonomuraea</taxon>
    </lineage>
</organism>
<proteinExistence type="predicted"/>
<evidence type="ECO:0000313" key="2">
    <source>
        <dbReference type="EMBL" id="MFD1541185.1"/>
    </source>
</evidence>
<accession>A0ABW4GF66</accession>
<keyword evidence="3" id="KW-1185">Reference proteome</keyword>
<evidence type="ECO:0000313" key="3">
    <source>
        <dbReference type="Proteomes" id="UP001597097"/>
    </source>
</evidence>
<dbReference type="EMBL" id="JBHUCM010000025">
    <property type="protein sequence ID" value="MFD1541185.1"/>
    <property type="molecule type" value="Genomic_DNA"/>
</dbReference>
<feature type="region of interest" description="Disordered" evidence="1">
    <location>
        <begin position="40"/>
        <end position="59"/>
    </location>
</feature>
<name>A0ABW4GF66_9ACTN</name>
<evidence type="ECO:0000256" key="1">
    <source>
        <dbReference type="SAM" id="MobiDB-lite"/>
    </source>
</evidence>
<sequence length="59" mass="6710">MVLEDLDPGLLLGCTTAETRVRFFTEFRRALRRLLDGPHHLARSQSSEARSTPADRVSR</sequence>